<dbReference type="NCBIfam" id="TIGR03187">
    <property type="entry name" value="DGQHR"/>
    <property type="match status" value="1"/>
</dbReference>
<dbReference type="RefSeq" id="WP_369713475.1">
    <property type="nucleotide sequence ID" value="NZ_CP165646.1"/>
</dbReference>
<protein>
    <submittedName>
        <fullName evidence="1">DGQHR domain-containing protein</fullName>
    </submittedName>
</protein>
<dbReference type="KEGG" id="lmes:AB8B23_03645"/>
<proteinExistence type="predicted"/>
<dbReference type="Pfam" id="PF14072">
    <property type="entry name" value="DndB"/>
    <property type="match status" value="1"/>
</dbReference>
<evidence type="ECO:0000313" key="1">
    <source>
        <dbReference type="EMBL" id="XDU65261.1"/>
    </source>
</evidence>
<reference evidence="1" key="1">
    <citation type="submission" date="2024-07" db="EMBL/GenBank/DDBJ databases">
        <authorList>
            <person name="Li X.-J."/>
            <person name="Wang X."/>
        </authorList>
    </citation>
    <scope>NUCLEOTIDE SEQUENCE</scope>
    <source>
        <strain evidence="1">HSP-342</strain>
    </source>
</reference>
<dbReference type="CDD" id="cd16413">
    <property type="entry name" value="DGQHR_domain"/>
    <property type="match status" value="1"/>
</dbReference>
<name>A0AB39VBQ0_9FUSO</name>
<gene>
    <name evidence="1" type="ORF">AB8B23_03645</name>
</gene>
<accession>A0AB39VBQ0</accession>
<dbReference type="EMBL" id="CP165646">
    <property type="protein sequence ID" value="XDU65261.1"/>
    <property type="molecule type" value="Genomic_DNA"/>
</dbReference>
<dbReference type="InterPro" id="IPR017642">
    <property type="entry name" value="DNA_S_mod_DndB"/>
</dbReference>
<dbReference type="InterPro" id="IPR017601">
    <property type="entry name" value="DGQHR-contain_dom"/>
</dbReference>
<sequence>MNNKLEKKYLKINQRDFVMYTTVITVEELLNNTYIEYYNPDNEMGYQRQLVTSHYKKISKFLKETSNPIMPDAIICAIDKKDIEIDNKKSILIFHSELRIVDGQHRKEGFKYLFEKNSDQKENFLKYEIPMIVLVIESDNDKIIEIETFVNINSKGKKVKTDLAIELRNKLRNVKKERFEDKNDFIESLATKIAKICNEQENQPWKNKIKMAEEIAKKPIGLNTFKQAIKSVIDSYINMKNIDFKRITIDGEDYEELVQKISNLFIEAWKVIFEKWEEAFSSYIDYNIMKSVGVYSINEILSETVNVDEAESLKNFKEKIQKSKKNSNVWRRGGILSGYSSAQGFKEVKKIILSEEEK</sequence>
<dbReference type="AlphaFoldDB" id="A0AB39VBQ0"/>
<organism evidence="1">
    <name type="scientific">Leptotrichia mesophila</name>
    <dbReference type="NCBI Taxonomy" id="3239303"/>
    <lineage>
        <taxon>Bacteria</taxon>
        <taxon>Fusobacteriati</taxon>
        <taxon>Fusobacteriota</taxon>
        <taxon>Fusobacteriia</taxon>
        <taxon>Fusobacteriales</taxon>
        <taxon>Leptotrichiaceae</taxon>
        <taxon>Leptotrichia</taxon>
    </lineage>
</organism>